<sequence length="151" mass="15905">MTITTTTHSAVPSTSAENEITTCTVSASTSAVQCTVVTCSSTSTQQQQSTTPTVTTTSTFVGVPLIRTQPKAIISQDAGVAVVAVDRTHVTSSLPSTSGAVAATSVCPISQQSVAFPQSMEELLERQWEQGSHFLMSHAPFDSERNEEVCH</sequence>
<gene>
    <name evidence="1" type="ORF">OFLC_LOCUS10036</name>
</gene>
<protein>
    <submittedName>
        <fullName evidence="1 3">Uncharacterized protein</fullName>
    </submittedName>
</protein>
<name>A0A183HRC2_9BILA</name>
<reference evidence="1 2" key="2">
    <citation type="submission" date="2018-11" db="EMBL/GenBank/DDBJ databases">
        <authorList>
            <consortium name="Pathogen Informatics"/>
        </authorList>
    </citation>
    <scope>NUCLEOTIDE SEQUENCE [LARGE SCALE GENOMIC DNA]</scope>
</reference>
<dbReference type="WBParaSite" id="OFLC_0001003301-mRNA-1">
    <property type="protein sequence ID" value="OFLC_0001003301-mRNA-1"/>
    <property type="gene ID" value="OFLC_0001003301"/>
</dbReference>
<dbReference type="EMBL" id="UZAJ01012953">
    <property type="protein sequence ID" value="VDO65305.1"/>
    <property type="molecule type" value="Genomic_DNA"/>
</dbReference>
<accession>A0A183HRC2</accession>
<dbReference type="AlphaFoldDB" id="A0A183HRC2"/>
<evidence type="ECO:0000313" key="1">
    <source>
        <dbReference type="EMBL" id="VDO65305.1"/>
    </source>
</evidence>
<dbReference type="STRING" id="387005.A0A183HRC2"/>
<keyword evidence="2" id="KW-1185">Reference proteome</keyword>
<proteinExistence type="predicted"/>
<reference evidence="3" key="1">
    <citation type="submission" date="2016-06" db="UniProtKB">
        <authorList>
            <consortium name="WormBaseParasite"/>
        </authorList>
    </citation>
    <scope>IDENTIFICATION</scope>
</reference>
<evidence type="ECO:0000313" key="2">
    <source>
        <dbReference type="Proteomes" id="UP000267606"/>
    </source>
</evidence>
<dbReference type="Proteomes" id="UP000267606">
    <property type="component" value="Unassembled WGS sequence"/>
</dbReference>
<evidence type="ECO:0000313" key="3">
    <source>
        <dbReference type="WBParaSite" id="OFLC_0001003301-mRNA-1"/>
    </source>
</evidence>
<organism evidence="3">
    <name type="scientific">Onchocerca flexuosa</name>
    <dbReference type="NCBI Taxonomy" id="387005"/>
    <lineage>
        <taxon>Eukaryota</taxon>
        <taxon>Metazoa</taxon>
        <taxon>Ecdysozoa</taxon>
        <taxon>Nematoda</taxon>
        <taxon>Chromadorea</taxon>
        <taxon>Rhabditida</taxon>
        <taxon>Spirurina</taxon>
        <taxon>Spiruromorpha</taxon>
        <taxon>Filarioidea</taxon>
        <taxon>Onchocercidae</taxon>
        <taxon>Onchocerca</taxon>
    </lineage>
</organism>